<dbReference type="GO" id="GO:0050852">
    <property type="term" value="P:T cell receptor signaling pathway"/>
    <property type="evidence" value="ECO:0007669"/>
    <property type="project" value="TreeGrafter"/>
</dbReference>
<dbReference type="Gene3D" id="2.60.40.10">
    <property type="entry name" value="Immunoglobulins"/>
    <property type="match status" value="1"/>
</dbReference>
<dbReference type="InterPro" id="IPR013106">
    <property type="entry name" value="Ig_V-set"/>
</dbReference>
<dbReference type="Pfam" id="PF07686">
    <property type="entry name" value="V-set"/>
    <property type="match status" value="1"/>
</dbReference>
<dbReference type="GO" id="GO:1903037">
    <property type="term" value="P:regulation of leukocyte cell-cell adhesion"/>
    <property type="evidence" value="ECO:0007669"/>
    <property type="project" value="UniProtKB-ARBA"/>
</dbReference>
<name>A0A3B3ZZ96_9GOBI</name>
<dbReference type="InterPro" id="IPR013783">
    <property type="entry name" value="Ig-like_fold"/>
</dbReference>
<dbReference type="GO" id="GO:0009897">
    <property type="term" value="C:external side of plasma membrane"/>
    <property type="evidence" value="ECO:0007669"/>
    <property type="project" value="TreeGrafter"/>
</dbReference>
<organism evidence="8 9">
    <name type="scientific">Periophthalmus magnuspinnatus</name>
    <dbReference type="NCBI Taxonomy" id="409849"/>
    <lineage>
        <taxon>Eukaryota</taxon>
        <taxon>Metazoa</taxon>
        <taxon>Chordata</taxon>
        <taxon>Craniata</taxon>
        <taxon>Vertebrata</taxon>
        <taxon>Euteleostomi</taxon>
        <taxon>Actinopterygii</taxon>
        <taxon>Neopterygii</taxon>
        <taxon>Teleostei</taxon>
        <taxon>Neoteleostei</taxon>
        <taxon>Acanthomorphata</taxon>
        <taxon>Gobiaria</taxon>
        <taxon>Gobiiformes</taxon>
        <taxon>Gobioidei</taxon>
        <taxon>Gobiidae</taxon>
        <taxon>Oxudercinae</taxon>
        <taxon>Periophthalmus</taxon>
    </lineage>
</organism>
<evidence type="ECO:0000313" key="8">
    <source>
        <dbReference type="Ensembl" id="ENSPMGP00000009860.1"/>
    </source>
</evidence>
<dbReference type="AlphaFoldDB" id="A0A3B3ZZ96"/>
<dbReference type="FunFam" id="2.60.40.10:FF:000142">
    <property type="entry name" value="V-set domain-containing T-cell activation inhibitor 1"/>
    <property type="match status" value="1"/>
</dbReference>
<evidence type="ECO:0000313" key="9">
    <source>
        <dbReference type="Proteomes" id="UP000261520"/>
    </source>
</evidence>
<evidence type="ECO:0000256" key="6">
    <source>
        <dbReference type="ARBA" id="ARBA00023319"/>
    </source>
</evidence>
<reference evidence="8" key="1">
    <citation type="submission" date="2025-08" db="UniProtKB">
        <authorList>
            <consortium name="Ensembl"/>
        </authorList>
    </citation>
    <scope>IDENTIFICATION</scope>
</reference>
<dbReference type="GO" id="GO:0005102">
    <property type="term" value="F:signaling receptor binding"/>
    <property type="evidence" value="ECO:0007669"/>
    <property type="project" value="TreeGrafter"/>
</dbReference>
<keyword evidence="2" id="KW-0732">Signal</keyword>
<dbReference type="SUPFAM" id="SSF48726">
    <property type="entry name" value="Immunoglobulin"/>
    <property type="match status" value="1"/>
</dbReference>
<dbReference type="Proteomes" id="UP000261520">
    <property type="component" value="Unplaced"/>
</dbReference>
<dbReference type="InterPro" id="IPR050504">
    <property type="entry name" value="IgSF_BTN/MOG"/>
</dbReference>
<dbReference type="PANTHER" id="PTHR24100">
    <property type="entry name" value="BUTYROPHILIN"/>
    <property type="match status" value="1"/>
</dbReference>
<dbReference type="InterPro" id="IPR007110">
    <property type="entry name" value="Ig-like_dom"/>
</dbReference>
<keyword evidence="3" id="KW-0472">Membrane</keyword>
<proteinExistence type="predicted"/>
<keyword evidence="4" id="KW-1015">Disulfide bond</keyword>
<evidence type="ECO:0000259" key="7">
    <source>
        <dbReference type="PROSITE" id="PS50835"/>
    </source>
</evidence>
<sequence>KLRLLYICQNTLVVPSQPIIAPVGSDVTLPCQLDPVKDLRDMVVEWSRHDLTPRYIHIRRDGLDLLMDQNSLYLGRTSVSESRLQQGDMSLSLDQVRLSDRGTYRCYIPQIVTKAESDPSPWTCLPSVTLPGDHLGTQTPPPC</sequence>
<accession>A0A3B3ZZ96</accession>
<keyword evidence="6" id="KW-0393">Immunoglobulin domain</keyword>
<feature type="domain" description="Ig-like" evidence="7">
    <location>
        <begin position="9"/>
        <end position="123"/>
    </location>
</feature>
<evidence type="ECO:0000256" key="1">
    <source>
        <dbReference type="ARBA" id="ARBA00004370"/>
    </source>
</evidence>
<evidence type="ECO:0000256" key="4">
    <source>
        <dbReference type="ARBA" id="ARBA00023157"/>
    </source>
</evidence>
<evidence type="ECO:0000256" key="2">
    <source>
        <dbReference type="ARBA" id="ARBA00022729"/>
    </source>
</evidence>
<keyword evidence="9" id="KW-1185">Reference proteome</keyword>
<reference evidence="8" key="2">
    <citation type="submission" date="2025-09" db="UniProtKB">
        <authorList>
            <consortium name="Ensembl"/>
        </authorList>
    </citation>
    <scope>IDENTIFICATION</scope>
</reference>
<dbReference type="GO" id="GO:0050863">
    <property type="term" value="P:regulation of T cell activation"/>
    <property type="evidence" value="ECO:0007669"/>
    <property type="project" value="UniProtKB-ARBA"/>
</dbReference>
<dbReference type="PROSITE" id="PS50835">
    <property type="entry name" value="IG_LIKE"/>
    <property type="match status" value="1"/>
</dbReference>
<evidence type="ECO:0000256" key="3">
    <source>
        <dbReference type="ARBA" id="ARBA00023136"/>
    </source>
</evidence>
<dbReference type="Ensembl" id="ENSPMGT00000010511.1">
    <property type="protein sequence ID" value="ENSPMGP00000009860.1"/>
    <property type="gene ID" value="ENSPMGG00000008168.1"/>
</dbReference>
<dbReference type="InterPro" id="IPR036179">
    <property type="entry name" value="Ig-like_dom_sf"/>
</dbReference>
<keyword evidence="5" id="KW-0325">Glycoprotein</keyword>
<comment type="subcellular location">
    <subcellularLocation>
        <location evidence="1">Membrane</location>
    </subcellularLocation>
</comment>
<dbReference type="STRING" id="409849.ENSPMGP00000009860"/>
<dbReference type="PANTHER" id="PTHR24100:SF151">
    <property type="entry name" value="ICOS LIGAND"/>
    <property type="match status" value="1"/>
</dbReference>
<protein>
    <recommendedName>
        <fullName evidence="7">Ig-like domain-containing protein</fullName>
    </recommendedName>
</protein>
<dbReference type="GO" id="GO:0001817">
    <property type="term" value="P:regulation of cytokine production"/>
    <property type="evidence" value="ECO:0007669"/>
    <property type="project" value="TreeGrafter"/>
</dbReference>
<evidence type="ECO:0000256" key="5">
    <source>
        <dbReference type="ARBA" id="ARBA00023180"/>
    </source>
</evidence>